<protein>
    <recommendedName>
        <fullName evidence="3">AMP-dependent synthetase/ligase domain-containing protein</fullName>
    </recommendedName>
</protein>
<gene>
    <name evidence="4" type="ORF">QSP1433_LOCUS7222</name>
</gene>
<accession>A0A7S2RUN7</accession>
<dbReference type="InterPro" id="IPR000873">
    <property type="entry name" value="AMP-dep_synth/lig_dom"/>
</dbReference>
<dbReference type="InterPro" id="IPR042099">
    <property type="entry name" value="ANL_N_sf"/>
</dbReference>
<sequence>MSVREPEAEPQYNCFETFSQAVENAAHKFGDRPFITMSDGSGTCTYREYQQGVDRLAAGMKVKFDVCPGDVVVCINYNDFRTPFLVGAVAKLGGIVSFIHYTLTVEQRQQMIKNITPRFLYTTDEILELDGFREALTDSKLTIIKPEELPCAYDGDCTIDEHHDPERVFVMFPTSGSTGTPKSVMCKQAAFTVGANVYPNSLKVYVVHVSTIPNHKRPMFEKSSNSLTFFFSL</sequence>
<dbReference type="GO" id="GO:0006631">
    <property type="term" value="P:fatty acid metabolic process"/>
    <property type="evidence" value="ECO:0007669"/>
    <property type="project" value="TreeGrafter"/>
</dbReference>
<organism evidence="4">
    <name type="scientific">Mucochytrium quahogii</name>
    <dbReference type="NCBI Taxonomy" id="96639"/>
    <lineage>
        <taxon>Eukaryota</taxon>
        <taxon>Sar</taxon>
        <taxon>Stramenopiles</taxon>
        <taxon>Bigyra</taxon>
        <taxon>Labyrinthulomycetes</taxon>
        <taxon>Thraustochytrida</taxon>
        <taxon>Thraustochytriidae</taxon>
        <taxon>Mucochytrium</taxon>
    </lineage>
</organism>
<proteinExistence type="inferred from homology"/>
<dbReference type="PANTHER" id="PTHR43201">
    <property type="entry name" value="ACYL-COA SYNTHETASE"/>
    <property type="match status" value="1"/>
</dbReference>
<name>A0A7S2RUN7_9STRA</name>
<comment type="similarity">
    <text evidence="1">Belongs to the ATP-dependent AMP-binding enzyme family.</text>
</comment>
<feature type="domain" description="AMP-dependent synthetase/ligase" evidence="3">
    <location>
        <begin position="23"/>
        <end position="193"/>
    </location>
</feature>
<reference evidence="4" key="1">
    <citation type="submission" date="2021-01" db="EMBL/GenBank/DDBJ databases">
        <authorList>
            <person name="Corre E."/>
            <person name="Pelletier E."/>
            <person name="Niang G."/>
            <person name="Scheremetjew M."/>
            <person name="Finn R."/>
            <person name="Kale V."/>
            <person name="Holt S."/>
            <person name="Cochrane G."/>
            <person name="Meng A."/>
            <person name="Brown T."/>
            <person name="Cohen L."/>
        </authorList>
    </citation>
    <scope>NUCLEOTIDE SEQUENCE</scope>
    <source>
        <strain evidence="4">NY070348D</strain>
    </source>
</reference>
<dbReference type="AlphaFoldDB" id="A0A7S2RUN7"/>
<evidence type="ECO:0000313" key="4">
    <source>
        <dbReference type="EMBL" id="CAD9681275.1"/>
    </source>
</evidence>
<dbReference type="Gene3D" id="3.40.50.12780">
    <property type="entry name" value="N-terminal domain of ligase-like"/>
    <property type="match status" value="1"/>
</dbReference>
<dbReference type="SUPFAM" id="SSF56801">
    <property type="entry name" value="Acetyl-CoA synthetase-like"/>
    <property type="match status" value="1"/>
</dbReference>
<dbReference type="PROSITE" id="PS00455">
    <property type="entry name" value="AMP_BINDING"/>
    <property type="match status" value="1"/>
</dbReference>
<evidence type="ECO:0000256" key="1">
    <source>
        <dbReference type="ARBA" id="ARBA00006432"/>
    </source>
</evidence>
<dbReference type="Pfam" id="PF00501">
    <property type="entry name" value="AMP-binding"/>
    <property type="match status" value="1"/>
</dbReference>
<dbReference type="PANTHER" id="PTHR43201:SF5">
    <property type="entry name" value="MEDIUM-CHAIN ACYL-COA LIGASE ACSF2, MITOCHONDRIAL"/>
    <property type="match status" value="1"/>
</dbReference>
<dbReference type="EMBL" id="HBHK01011531">
    <property type="protein sequence ID" value="CAD9681275.1"/>
    <property type="molecule type" value="Transcribed_RNA"/>
</dbReference>
<evidence type="ECO:0000256" key="2">
    <source>
        <dbReference type="ARBA" id="ARBA00022598"/>
    </source>
</evidence>
<keyword evidence="2" id="KW-0436">Ligase</keyword>
<dbReference type="GO" id="GO:0031956">
    <property type="term" value="F:medium-chain fatty acid-CoA ligase activity"/>
    <property type="evidence" value="ECO:0007669"/>
    <property type="project" value="TreeGrafter"/>
</dbReference>
<evidence type="ECO:0000259" key="3">
    <source>
        <dbReference type="Pfam" id="PF00501"/>
    </source>
</evidence>
<dbReference type="InterPro" id="IPR020845">
    <property type="entry name" value="AMP-binding_CS"/>
</dbReference>